<dbReference type="GO" id="GO:0009190">
    <property type="term" value="P:cyclic nucleotide biosynthetic process"/>
    <property type="evidence" value="ECO:0007669"/>
    <property type="project" value="InterPro"/>
</dbReference>
<dbReference type="CDD" id="cd07302">
    <property type="entry name" value="CHD"/>
    <property type="match status" value="2"/>
</dbReference>
<evidence type="ECO:0000259" key="2">
    <source>
        <dbReference type="PROSITE" id="PS50125"/>
    </source>
</evidence>
<name>A0A7S3PEZ6_9STRA</name>
<feature type="region of interest" description="Disordered" evidence="1">
    <location>
        <begin position="542"/>
        <end position="577"/>
    </location>
</feature>
<protein>
    <recommendedName>
        <fullName evidence="2">Guanylate cyclase domain-containing protein</fullName>
    </recommendedName>
</protein>
<dbReference type="Gene3D" id="3.30.70.1230">
    <property type="entry name" value="Nucleotide cyclase"/>
    <property type="match status" value="3"/>
</dbReference>
<dbReference type="InterPro" id="IPR001054">
    <property type="entry name" value="A/G_cyclase"/>
</dbReference>
<feature type="domain" description="Guanylate cyclase" evidence="2">
    <location>
        <begin position="271"/>
        <end position="432"/>
    </location>
</feature>
<dbReference type="AlphaFoldDB" id="A0A7S3PEZ6"/>
<dbReference type="EMBL" id="HBIN01003193">
    <property type="protein sequence ID" value="CAE0431848.1"/>
    <property type="molecule type" value="Transcribed_RNA"/>
</dbReference>
<dbReference type="SUPFAM" id="SSF55073">
    <property type="entry name" value="Nucleotide cyclase"/>
    <property type="match status" value="3"/>
</dbReference>
<evidence type="ECO:0000256" key="1">
    <source>
        <dbReference type="SAM" id="MobiDB-lite"/>
    </source>
</evidence>
<dbReference type="PANTHER" id="PTHR47455:SF1">
    <property type="entry name" value="GUANYLATE CYCLASE DOMAIN-CONTAINING PROTEIN"/>
    <property type="match status" value="1"/>
</dbReference>
<sequence>MTAYGPSGLEKLVDKLNDFFDVILRKVRQAGGDVMKFAGDAIEIYWPRLEAESGGVHLRELIRAAVQCALNIQSEIENGFSNVDFTPYGWEGKKLKGQILPLRVKLGIGCGDISIVHLGGGKNKRQVEKVEFTPVGEGITDAHSCERAAVAGQVVISEQAYELVGGDFDCEMSSSSKSNKAFYLVNGVKNELSELISREKQSGENEVTIKSGKVLASLRSLSIFSSTSLSRAKSFEDRSLEHVLRKYLPASIMPYLNRRNEFWLPEFRRVTTLFVNLGSYGIKHIEIVDGVKGAIEKLQDIFLMIQETVFRYEGVINKLFFDKGKANLLAVFGLPPFAHDDDAKRGVLCGLSIMGLLSKSGIEGASLGITTGLAFCGVLGSTSSDKKKRNSSVSSEADKETHLSVACSGSITRKPKEYSVIGDCINLASRLMDLAFHEGATMYVDETTQRASSMSIPFIECKTKKKVKGKQGNIPVYEVASVVTQNKGNSGHDFQDLNVRKMKRMSSKKGTKFNLDIDMASTASGDSGVSSRRGRRRNANTLADAGEASHMPVPRKKLTPESSSSKLKLPEARLSSAPAREMEDIAKTVIEKLQTQKHKPEHRPTQTLRHDSLSSFASAGGDINDFDFTGDLGMVLDKLEELKHSYLRYCNDLKFSSKIKYLESLGSGQMNGSHSSKRSSVRSRSADSRRYIGSRRGRSNESRRNNNTGGS</sequence>
<reference evidence="3" key="1">
    <citation type="submission" date="2021-01" db="EMBL/GenBank/DDBJ databases">
        <authorList>
            <person name="Corre E."/>
            <person name="Pelletier E."/>
            <person name="Niang G."/>
            <person name="Scheremetjew M."/>
            <person name="Finn R."/>
            <person name="Kale V."/>
            <person name="Holt S."/>
            <person name="Cochrane G."/>
            <person name="Meng A."/>
            <person name="Brown T."/>
            <person name="Cohen L."/>
        </authorList>
    </citation>
    <scope>NUCLEOTIDE SEQUENCE</scope>
    <source>
        <strain evidence="3">GSBS06</strain>
    </source>
</reference>
<organism evidence="3">
    <name type="scientific">Aplanochytrium stocchinoi</name>
    <dbReference type="NCBI Taxonomy" id="215587"/>
    <lineage>
        <taxon>Eukaryota</taxon>
        <taxon>Sar</taxon>
        <taxon>Stramenopiles</taxon>
        <taxon>Bigyra</taxon>
        <taxon>Labyrinthulomycetes</taxon>
        <taxon>Thraustochytrida</taxon>
        <taxon>Thraustochytriidae</taxon>
        <taxon>Aplanochytrium</taxon>
    </lineage>
</organism>
<dbReference type="PROSITE" id="PS50125">
    <property type="entry name" value="GUANYLATE_CYCLASE_2"/>
    <property type="match status" value="1"/>
</dbReference>
<dbReference type="PANTHER" id="PTHR47455">
    <property type="entry name" value="ADENYLYL CYCLASE BETA"/>
    <property type="match status" value="1"/>
</dbReference>
<feature type="region of interest" description="Disordered" evidence="1">
    <location>
        <begin position="666"/>
        <end position="711"/>
    </location>
</feature>
<gene>
    <name evidence="3" type="ORF">ASTO00021_LOCUS2186</name>
</gene>
<dbReference type="GO" id="GO:0035556">
    <property type="term" value="P:intracellular signal transduction"/>
    <property type="evidence" value="ECO:0007669"/>
    <property type="project" value="InterPro"/>
</dbReference>
<accession>A0A7S3PEZ6</accession>
<proteinExistence type="predicted"/>
<evidence type="ECO:0000313" key="3">
    <source>
        <dbReference type="EMBL" id="CAE0431848.1"/>
    </source>
</evidence>
<dbReference type="InterPro" id="IPR029787">
    <property type="entry name" value="Nucleotide_cyclase"/>
</dbReference>